<feature type="transmembrane region" description="Helical" evidence="1">
    <location>
        <begin position="112"/>
        <end position="145"/>
    </location>
</feature>
<evidence type="ECO:0008006" key="4">
    <source>
        <dbReference type="Google" id="ProtNLM"/>
    </source>
</evidence>
<evidence type="ECO:0000313" key="3">
    <source>
        <dbReference type="Proteomes" id="UP001460072"/>
    </source>
</evidence>
<keyword evidence="1" id="KW-1133">Transmembrane helix</keyword>
<name>A0ABU9N2Z3_9FLAO</name>
<accession>A0ABU9N2Z3</accession>
<feature type="transmembrane region" description="Helical" evidence="1">
    <location>
        <begin position="207"/>
        <end position="224"/>
    </location>
</feature>
<feature type="transmembrane region" description="Helical" evidence="1">
    <location>
        <begin position="257"/>
        <end position="280"/>
    </location>
</feature>
<gene>
    <name evidence="2" type="ORF">WFZ85_04075</name>
</gene>
<reference evidence="2 3" key="1">
    <citation type="submission" date="2024-03" db="EMBL/GenBank/DDBJ databases">
        <title>Two novel species of the genus Flavobacterium exhibiting potentially degradation of complex polysaccharides.</title>
        <authorList>
            <person name="Lian X."/>
        </authorList>
    </citation>
    <scope>NUCLEOTIDE SEQUENCE [LARGE SCALE GENOMIC DNA]</scope>
    <source>
        <strain evidence="3">j3</strain>
    </source>
</reference>
<keyword evidence="1" id="KW-0812">Transmembrane</keyword>
<feature type="transmembrane region" description="Helical" evidence="1">
    <location>
        <begin position="319"/>
        <end position="337"/>
    </location>
</feature>
<sequence>MNVKSSNTVYFIIANLLVFLIIVVNKNNGFFWDTIQLASGHGNFYYNDNFSKLILPTELDSGHIPAFGMYLALMWKIFGKSIQVSHLSMLPFAFGIVWQLNILCRRFISEKYIGIALILILIDASLMSQTTLVSPDVPLIFFFLLALNSVFNNRKALLVISIFCLFLTSMRGMMLSICILLLDIYVNYSFKKSITKCYIQSLLKRSILYLPALLLFIAFSTYHYQQTGWIGYHKNSPWADCFERVDWKGFVRNIFFLGWRLIDFGRIGVWIVFVLLFFKYKSLIFKDNKKHVLYFLFAVLLLLLPLNMLWATNLMGHRYLIPIYLSFSFLSASILFSDYVNRPFRCMLIIIWFVVSLSGNLWIYPDKISKGWDSTLAHLPYYNLRQAAINYLDTNNVDFKDVDTFFPNYYSLDDIDFNNDKRYFDNYIIENNSEYIIYSNIFNVDDNVYDYMFNNYESIKRFEKNGVFILIMKLK</sequence>
<proteinExistence type="predicted"/>
<dbReference type="EMBL" id="JBCGDO010000003">
    <property type="protein sequence ID" value="MEM0541781.1"/>
    <property type="molecule type" value="Genomic_DNA"/>
</dbReference>
<feature type="transmembrane region" description="Helical" evidence="1">
    <location>
        <begin position="344"/>
        <end position="364"/>
    </location>
</feature>
<evidence type="ECO:0000256" key="1">
    <source>
        <dbReference type="SAM" id="Phobius"/>
    </source>
</evidence>
<organism evidence="2 3">
    <name type="scientific">Flavobacterium aureirubrum</name>
    <dbReference type="NCBI Taxonomy" id="3133147"/>
    <lineage>
        <taxon>Bacteria</taxon>
        <taxon>Pseudomonadati</taxon>
        <taxon>Bacteroidota</taxon>
        <taxon>Flavobacteriia</taxon>
        <taxon>Flavobacteriales</taxon>
        <taxon>Flavobacteriaceae</taxon>
        <taxon>Flavobacterium</taxon>
    </lineage>
</organism>
<feature type="transmembrane region" description="Helical" evidence="1">
    <location>
        <begin position="292"/>
        <end position="313"/>
    </location>
</feature>
<dbReference type="RefSeq" id="WP_342695008.1">
    <property type="nucleotide sequence ID" value="NZ_JBCGDO010000003.1"/>
</dbReference>
<protein>
    <recommendedName>
        <fullName evidence="4">Glycosyltransferase RgtA/B/C/D-like domain-containing protein</fullName>
    </recommendedName>
</protein>
<comment type="caution">
    <text evidence="2">The sequence shown here is derived from an EMBL/GenBank/DDBJ whole genome shotgun (WGS) entry which is preliminary data.</text>
</comment>
<feature type="transmembrane region" description="Helical" evidence="1">
    <location>
        <begin position="157"/>
        <end position="186"/>
    </location>
</feature>
<dbReference type="Proteomes" id="UP001460072">
    <property type="component" value="Unassembled WGS sequence"/>
</dbReference>
<keyword evidence="1" id="KW-0472">Membrane</keyword>
<feature type="transmembrane region" description="Helical" evidence="1">
    <location>
        <begin position="7"/>
        <end position="24"/>
    </location>
</feature>
<keyword evidence="3" id="KW-1185">Reference proteome</keyword>
<feature type="transmembrane region" description="Helical" evidence="1">
    <location>
        <begin position="77"/>
        <end position="100"/>
    </location>
</feature>
<evidence type="ECO:0000313" key="2">
    <source>
        <dbReference type="EMBL" id="MEM0541781.1"/>
    </source>
</evidence>